<evidence type="ECO:0000313" key="4">
    <source>
        <dbReference type="Proteomes" id="UP000000238"/>
    </source>
</evidence>
<dbReference type="OrthoDB" id="6188783at2"/>
<protein>
    <recommendedName>
        <fullName evidence="2">HDOD domain-containing protein</fullName>
    </recommendedName>
</protein>
<dbReference type="HOGENOM" id="CLU_469914_0_0_6"/>
<dbReference type="AlphaFoldDB" id="Q2SBB0"/>
<keyword evidence="4" id="KW-1185">Reference proteome</keyword>
<gene>
    <name evidence="3" type="ordered locus">HCH_05395</name>
</gene>
<dbReference type="PANTHER" id="PTHR33525:SF4">
    <property type="entry name" value="CYCLIC DI-GMP PHOSPHODIESTERASE CDGJ"/>
    <property type="match status" value="1"/>
</dbReference>
<dbReference type="KEGG" id="hch:HCH_05395"/>
<dbReference type="RefSeq" id="WP_011399128.1">
    <property type="nucleotide sequence ID" value="NC_007645.1"/>
</dbReference>
<dbReference type="STRING" id="349521.HCH_05395"/>
<organism evidence="3 4">
    <name type="scientific">Hahella chejuensis (strain KCTC 2396)</name>
    <dbReference type="NCBI Taxonomy" id="349521"/>
    <lineage>
        <taxon>Bacteria</taxon>
        <taxon>Pseudomonadati</taxon>
        <taxon>Pseudomonadota</taxon>
        <taxon>Gammaproteobacteria</taxon>
        <taxon>Oceanospirillales</taxon>
        <taxon>Hahellaceae</taxon>
        <taxon>Hahella</taxon>
    </lineage>
</organism>
<evidence type="ECO:0000256" key="1">
    <source>
        <dbReference type="SAM" id="MobiDB-lite"/>
    </source>
</evidence>
<dbReference type="PANTHER" id="PTHR33525">
    <property type="match status" value="1"/>
</dbReference>
<feature type="region of interest" description="Disordered" evidence="1">
    <location>
        <begin position="324"/>
        <end position="396"/>
    </location>
</feature>
<feature type="domain" description="HDOD" evidence="2">
    <location>
        <begin position="22"/>
        <end position="215"/>
    </location>
</feature>
<dbReference type="eggNOG" id="COG1639">
    <property type="taxonomic scope" value="Bacteria"/>
</dbReference>
<reference evidence="3 4" key="1">
    <citation type="journal article" date="2005" name="Nucleic Acids Res.">
        <title>Genomic blueprint of Hahella chejuensis, a marine microbe producing an algicidal agent.</title>
        <authorList>
            <person name="Jeong H."/>
            <person name="Yim J.H."/>
            <person name="Lee C."/>
            <person name="Choi S.-H."/>
            <person name="Park Y.K."/>
            <person name="Yoon S.H."/>
            <person name="Hur C.-G."/>
            <person name="Kang H.-Y."/>
            <person name="Kim D."/>
            <person name="Lee H.H."/>
            <person name="Park K.H."/>
            <person name="Park S.-H."/>
            <person name="Park H.-S."/>
            <person name="Lee H.K."/>
            <person name="Oh T.K."/>
            <person name="Kim J.F."/>
        </authorList>
    </citation>
    <scope>NUCLEOTIDE SEQUENCE [LARGE SCALE GENOMIC DNA]</scope>
    <source>
        <strain evidence="3 4">KCTC 2396</strain>
    </source>
</reference>
<dbReference type="Proteomes" id="UP000000238">
    <property type="component" value="Chromosome"/>
</dbReference>
<dbReference type="EMBL" id="CP000155">
    <property type="protein sequence ID" value="ABC32064.1"/>
    <property type="molecule type" value="Genomic_DNA"/>
</dbReference>
<feature type="compositionally biased region" description="Low complexity" evidence="1">
    <location>
        <begin position="331"/>
        <end position="344"/>
    </location>
</feature>
<proteinExistence type="predicted"/>
<dbReference type="InterPro" id="IPR013976">
    <property type="entry name" value="HDOD"/>
</dbReference>
<name>Q2SBB0_HAHCH</name>
<evidence type="ECO:0000313" key="3">
    <source>
        <dbReference type="EMBL" id="ABC32064.1"/>
    </source>
</evidence>
<evidence type="ECO:0000259" key="2">
    <source>
        <dbReference type="PROSITE" id="PS51833"/>
    </source>
</evidence>
<dbReference type="InterPro" id="IPR052340">
    <property type="entry name" value="RNase_Y/CdgJ"/>
</dbReference>
<sequence length="580" mass="65251">MQDTAPPQQSTAWVDQLVKKPLPPVTATNKILLGLLSKSSLSYQGMSDFIKNDPVLALTVLGKANVAIRSDESLVKTLAHAISLLGVGFLEKLLKETPPPESDREEPVRRYHQAIATSFFAGHLASYIAAHKHKGKEEEYFWGGLFWGAPTWYLWRYTPKKMQAWTQRLEHSSTHRRSVEEKVFGAPFIAVWSKIQEAFALPQTAVDEHYLHDLPLMRQLVRISRRYKSTGSGDLSEDRDLRLFVNKPEFIVGLSNLIAFHAQLNWRSSIFNRLCKVLAVYLNSSLSEVIRQTHLIAIESARLHPLASGNRLAESLLWDPKLPNRQEEDAPAAPVAAPVAAPSPAQEPRPTPSKEPKVAMPPPPLVEEDNTEEPFFRAQTEPKEKPVPPTRQTAQADVRKLRHGNRDLYAELTNMMLQSPHQFKDIAFLMNNAARCVKYGVGLHTCVIALINTKRTRLKGYYAVGAEDRPDLPRIDLDLTEASLFSKLMEKPSSLWVKPGSSPKVKAMIPDSFKALNKMDDFFLMSLFVKTRPVALFYADAGLGSLPLSEYEYESFKHVCSSATHVLHHFAVRNQQNKNA</sequence>
<accession>Q2SBB0</accession>
<dbReference type="Pfam" id="PF08668">
    <property type="entry name" value="HDOD"/>
    <property type="match status" value="1"/>
</dbReference>
<dbReference type="SUPFAM" id="SSF109604">
    <property type="entry name" value="HD-domain/PDEase-like"/>
    <property type="match status" value="1"/>
</dbReference>
<dbReference type="Gene3D" id="1.10.3210.10">
    <property type="entry name" value="Hypothetical protein af1432"/>
    <property type="match status" value="1"/>
</dbReference>
<dbReference type="PROSITE" id="PS51833">
    <property type="entry name" value="HDOD"/>
    <property type="match status" value="1"/>
</dbReference>